<protein>
    <submittedName>
        <fullName evidence="2">Uncharacterized protein</fullName>
    </submittedName>
</protein>
<evidence type="ECO:0000256" key="1">
    <source>
        <dbReference type="SAM" id="Phobius"/>
    </source>
</evidence>
<keyword evidence="1" id="KW-1133">Transmembrane helix</keyword>
<sequence length="78" mass="8887">MFWSAESLCSLQMPLQLSHLSTRGCTVPARLLFLWSHLSSSLLQSVLMLILSCCTSCKMIYCKRKLCVLMMNVYLPEP</sequence>
<feature type="transmembrane region" description="Helical" evidence="1">
    <location>
        <begin position="42"/>
        <end position="61"/>
    </location>
</feature>
<reference evidence="2" key="1">
    <citation type="submission" date="2014-11" db="EMBL/GenBank/DDBJ databases">
        <authorList>
            <person name="Amaro Gonzalez C."/>
        </authorList>
    </citation>
    <scope>NUCLEOTIDE SEQUENCE</scope>
</reference>
<dbReference type="AlphaFoldDB" id="A0A0E9PSZ6"/>
<organism evidence="2">
    <name type="scientific">Anguilla anguilla</name>
    <name type="common">European freshwater eel</name>
    <name type="synonym">Muraena anguilla</name>
    <dbReference type="NCBI Taxonomy" id="7936"/>
    <lineage>
        <taxon>Eukaryota</taxon>
        <taxon>Metazoa</taxon>
        <taxon>Chordata</taxon>
        <taxon>Craniata</taxon>
        <taxon>Vertebrata</taxon>
        <taxon>Euteleostomi</taxon>
        <taxon>Actinopterygii</taxon>
        <taxon>Neopterygii</taxon>
        <taxon>Teleostei</taxon>
        <taxon>Anguilliformes</taxon>
        <taxon>Anguillidae</taxon>
        <taxon>Anguilla</taxon>
    </lineage>
</organism>
<evidence type="ECO:0000313" key="2">
    <source>
        <dbReference type="EMBL" id="JAH07392.1"/>
    </source>
</evidence>
<keyword evidence="1" id="KW-0812">Transmembrane</keyword>
<dbReference type="EMBL" id="GBXM01101185">
    <property type="protein sequence ID" value="JAH07392.1"/>
    <property type="molecule type" value="Transcribed_RNA"/>
</dbReference>
<keyword evidence="1" id="KW-0472">Membrane</keyword>
<accession>A0A0E9PSZ6</accession>
<proteinExistence type="predicted"/>
<reference evidence="2" key="2">
    <citation type="journal article" date="2015" name="Fish Shellfish Immunol.">
        <title>Early steps in the European eel (Anguilla anguilla)-Vibrio vulnificus interaction in the gills: Role of the RtxA13 toxin.</title>
        <authorList>
            <person name="Callol A."/>
            <person name="Pajuelo D."/>
            <person name="Ebbesson L."/>
            <person name="Teles M."/>
            <person name="MacKenzie S."/>
            <person name="Amaro C."/>
        </authorList>
    </citation>
    <scope>NUCLEOTIDE SEQUENCE</scope>
</reference>
<name>A0A0E9PSZ6_ANGAN</name>